<keyword evidence="4 9" id="KW-1133">Transmembrane helix</keyword>
<evidence type="ECO:0000256" key="8">
    <source>
        <dbReference type="PROSITE-ProRule" id="PRU00284"/>
    </source>
</evidence>
<evidence type="ECO:0000256" key="5">
    <source>
        <dbReference type="ARBA" id="ARBA00023136"/>
    </source>
</evidence>
<feature type="transmembrane region" description="Helical" evidence="9">
    <location>
        <begin position="305"/>
        <end position="326"/>
    </location>
</feature>
<feature type="transmembrane region" description="Helical" evidence="9">
    <location>
        <begin position="6"/>
        <end position="30"/>
    </location>
</feature>
<comment type="similarity">
    <text evidence="7">Belongs to the methyl-accepting chemotaxis (MCP) protein family.</text>
</comment>
<evidence type="ECO:0000256" key="4">
    <source>
        <dbReference type="ARBA" id="ARBA00022989"/>
    </source>
</evidence>
<comment type="subcellular location">
    <subcellularLocation>
        <location evidence="1">Cell inner membrane</location>
        <topology evidence="1">Multi-pass membrane protein</topology>
    </subcellularLocation>
</comment>
<keyword evidence="5 9" id="KW-0472">Membrane</keyword>
<dbReference type="PROSITE" id="PS50192">
    <property type="entry name" value="T_SNARE"/>
    <property type="match status" value="1"/>
</dbReference>
<evidence type="ECO:0000259" key="11">
    <source>
        <dbReference type="PROSITE" id="PS50192"/>
    </source>
</evidence>
<dbReference type="Gene3D" id="1.10.287.950">
    <property type="entry name" value="Methyl-accepting chemotaxis protein"/>
    <property type="match status" value="1"/>
</dbReference>
<feature type="domain" description="T-SNARE coiled-coil homology" evidence="11">
    <location>
        <begin position="573"/>
        <end position="616"/>
    </location>
</feature>
<dbReference type="RefSeq" id="WP_205214430.1">
    <property type="nucleotide sequence ID" value="NZ_JAFFZP010000048.1"/>
</dbReference>
<keyword evidence="2" id="KW-0997">Cell inner membrane</keyword>
<evidence type="ECO:0000256" key="1">
    <source>
        <dbReference type="ARBA" id="ARBA00004429"/>
    </source>
</evidence>
<keyword evidence="6 8" id="KW-0807">Transducer</keyword>
<gene>
    <name evidence="12" type="ORF">JW498_20065</name>
</gene>
<evidence type="ECO:0000256" key="3">
    <source>
        <dbReference type="ARBA" id="ARBA00022692"/>
    </source>
</evidence>
<dbReference type="PANTHER" id="PTHR32089:SF119">
    <property type="entry name" value="METHYL-ACCEPTING CHEMOTAXIS PROTEIN CTPL"/>
    <property type="match status" value="1"/>
</dbReference>
<feature type="domain" description="Methyl-accepting transducer" evidence="10">
    <location>
        <begin position="386"/>
        <end position="622"/>
    </location>
</feature>
<keyword evidence="2" id="KW-1003">Cell membrane</keyword>
<proteinExistence type="inferred from homology"/>
<organism evidence="12 13">
    <name type="scientific">Amphritea pacifica</name>
    <dbReference type="NCBI Taxonomy" id="2811233"/>
    <lineage>
        <taxon>Bacteria</taxon>
        <taxon>Pseudomonadati</taxon>
        <taxon>Pseudomonadota</taxon>
        <taxon>Gammaproteobacteria</taxon>
        <taxon>Oceanospirillales</taxon>
        <taxon>Oceanospirillaceae</taxon>
        <taxon>Amphritea</taxon>
    </lineage>
</organism>
<dbReference type="InterPro" id="IPR004089">
    <property type="entry name" value="MCPsignal_dom"/>
</dbReference>
<accession>A0ABS2WD98</accession>
<dbReference type="Pfam" id="PF00015">
    <property type="entry name" value="MCPsignal"/>
    <property type="match status" value="1"/>
</dbReference>
<evidence type="ECO:0000313" key="12">
    <source>
        <dbReference type="EMBL" id="MBN0989664.1"/>
    </source>
</evidence>
<evidence type="ECO:0000259" key="10">
    <source>
        <dbReference type="PROSITE" id="PS50111"/>
    </source>
</evidence>
<dbReference type="CDD" id="cd11386">
    <property type="entry name" value="MCP_signal"/>
    <property type="match status" value="1"/>
</dbReference>
<evidence type="ECO:0000256" key="6">
    <source>
        <dbReference type="ARBA" id="ARBA00023224"/>
    </source>
</evidence>
<dbReference type="PROSITE" id="PS50111">
    <property type="entry name" value="CHEMOTAXIS_TRANSDUC_2"/>
    <property type="match status" value="1"/>
</dbReference>
<dbReference type="InterPro" id="IPR000727">
    <property type="entry name" value="T_SNARE_dom"/>
</dbReference>
<dbReference type="EMBL" id="JAFFZP010000048">
    <property type="protein sequence ID" value="MBN0989664.1"/>
    <property type="molecule type" value="Genomic_DNA"/>
</dbReference>
<dbReference type="Proteomes" id="UP000760472">
    <property type="component" value="Unassembled WGS sequence"/>
</dbReference>
<comment type="caution">
    <text evidence="12">The sequence shown here is derived from an EMBL/GenBank/DDBJ whole genome shotgun (WGS) entry which is preliminary data.</text>
</comment>
<evidence type="ECO:0000256" key="9">
    <source>
        <dbReference type="SAM" id="Phobius"/>
    </source>
</evidence>
<dbReference type="SUPFAM" id="SSF58104">
    <property type="entry name" value="Methyl-accepting chemotaxis protein (MCP) signaling domain"/>
    <property type="match status" value="1"/>
</dbReference>
<evidence type="ECO:0000256" key="2">
    <source>
        <dbReference type="ARBA" id="ARBA00022519"/>
    </source>
</evidence>
<evidence type="ECO:0000256" key="7">
    <source>
        <dbReference type="ARBA" id="ARBA00029447"/>
    </source>
</evidence>
<name>A0ABS2WD98_9GAMM</name>
<reference evidence="12 13" key="1">
    <citation type="submission" date="2021-02" db="EMBL/GenBank/DDBJ databases">
        <title>A novel species of genus Amphritea isolated from a fishpond in China.</title>
        <authorList>
            <person name="Lu H."/>
        </authorList>
    </citation>
    <scope>NUCLEOTIDE SEQUENCE [LARGE SCALE GENOMIC DNA]</scope>
    <source>
        <strain evidence="12 13">RP18W</strain>
    </source>
</reference>
<sequence>MKISQINLAAAGVLLVVVSIMAGLMFWSLTKLSSSFDKARDYQLLAEEVNTQVTRPVLIYLSSGDATLLTDIDNSLNRLINEDSRVAELADNNMPGVINTLSQLQTIALFNLREAGKLRQPQELLINNEREMLASASQLWDYINKSQESQQELKQRYSKALNNLSMTVAELSHSRQKFFYTAQNNKSDIELKLRTLSSTTQQLQELPRLGIYKEETSDDGLQSLLGSDSSDNGTAIREEQGDLYIQELNSLIGRYNKELLNIEQIYKKRAAAINSSTRLVDLLNSQLQTNQTRLQNHYDTIRQQVYLFLGISITLILITGLIMSLLNTHLSRILSHTCAQLDGLSKGDLQHLTSKPSKINEIEVLNQSISSLKNYFTTLIKKIHTESSSLDRLGRELNNSSDTLTRIVSTQQKSTEQASVQIHQLSCSYQEVAENAVKTSTATREATEKAVSGVLEMENTSQSIRLLEEETDATLATLQQLKDDGKEIGSALHVIQNFAEQTNLLALNAAIEAARAGESGRGFAVVADEVRSLAVNTANAADNIGLIIKKLNGAIDQMANKVDRQADHVHNTASLAENARKSVEQIRLSIDEIDSMSSLIAAATEEQSTVTNRISDVINMTLEHARQSALEAEHNKEYARQVDLTGSSLMQLLKQFKSS</sequence>
<protein>
    <submittedName>
        <fullName evidence="12">Methyl-accepting chemotaxis protein</fullName>
    </submittedName>
</protein>
<keyword evidence="3 9" id="KW-0812">Transmembrane</keyword>
<dbReference type="PANTHER" id="PTHR32089">
    <property type="entry name" value="METHYL-ACCEPTING CHEMOTAXIS PROTEIN MCPB"/>
    <property type="match status" value="1"/>
</dbReference>
<keyword evidence="13" id="KW-1185">Reference proteome</keyword>
<dbReference type="SMART" id="SM00283">
    <property type="entry name" value="MA"/>
    <property type="match status" value="1"/>
</dbReference>
<evidence type="ECO:0000313" key="13">
    <source>
        <dbReference type="Proteomes" id="UP000760472"/>
    </source>
</evidence>